<dbReference type="EMBL" id="PKMF04000297">
    <property type="protein sequence ID" value="KAK7838822.1"/>
    <property type="molecule type" value="Genomic_DNA"/>
</dbReference>
<dbReference type="GO" id="GO:0005737">
    <property type="term" value="C:cytoplasm"/>
    <property type="evidence" value="ECO:0007669"/>
    <property type="project" value="TreeGrafter"/>
</dbReference>
<name>A0AAW0KIC5_QUESU</name>
<evidence type="ECO:0000313" key="5">
    <source>
        <dbReference type="EMBL" id="KAK7838822.1"/>
    </source>
</evidence>
<dbReference type="Proteomes" id="UP000237347">
    <property type="component" value="Unassembled WGS sequence"/>
</dbReference>
<dbReference type="InterPro" id="IPR016024">
    <property type="entry name" value="ARM-type_fold"/>
</dbReference>
<dbReference type="SUPFAM" id="SSF48371">
    <property type="entry name" value="ARM repeat"/>
    <property type="match status" value="2"/>
</dbReference>
<dbReference type="PANTHER" id="PTHR23120">
    <property type="entry name" value="MAESTRO-RELATED HEAT DOMAIN-CONTAINING"/>
    <property type="match status" value="1"/>
</dbReference>
<sequence length="1718" mass="190149">MASSSSGITIPAPEAVQVLVSLLADESPIVRAAASASLKDIAALSPLLVLDCCWTVSRGGRRRFGNMAGIFQVMAFGVRAIDSNDVDPPFMTKLAKIATAEMISSKELNADWQRAASGLLVSIGAHLPDLMMEEIFLHLSGPSPALPVMVQILADFASADALQFTPRLKGVLSRVLPILGNVRDAHRPIFANAFKCWCQAVWQYSVDFPSHSPLDGGVMSFLNSVFELLLRVWAVSRDLKVRISSVEALGQMVGLITRTQLKSALPRLVPTILELYKKDHDIAFVATCSLHNLLNASLLSESGPPLLDFEELTVILSSLLPVVCISSDSKEHSDFSVALKTYNEVQRCFLTVGLVYPEDLFMFLLNKCRLKEEPLTFGALSVLKHLLPRLSEALHNKRLLLVEAVKLLLDEQDLGVRKALSELIVVMASHCYLVGPSGELFVEYLVRNCALPDQDRNELGTSKEVFGSSGTNVPSQYKRLEVKIGAVCPTELRAICEKGLLLLTITIPEMEHILWPFLLKMIIPRDYIGAAATVCRCISELCRHRPSHSDNMLSECKARSDIPNPEELLARLVVLLHDPLAREQLATQILTIPKMKAYVSDTEDLKQDPSYQETWDDMIIDFLAESLDVIQDTNWVISLGNAFTKQYELYTSSDEHSALLHRCLGILLQKVNDRVYVRDRIDWMYKQADISIPTNRLGLAKAMGLVAASHLDTVLDKLKDILDNVGQSMFQRFLSFFSDSFRAEESDDIHAALALMYGYAAKYAPSTVIEARIDALIGTNMLSRLLHVRHPTAKQAVITAIDLLGCAVINAAENGASFPLKRRDIMLDYILTLMGREARDDNEDFVDSNLELLHTQALALSACTTLVSVEPKLTVETRNHVMKATLGFFALPNDPVDVVNPLIDNLITLLCAILLTSGEDGRSRAEQLLHMLRQIDQYVSSHVEYQRRRGCRAVYEMLLKFRAVCISGYCALGCLGSCIHSKQVDRTVHGNFSNLPSAFVLPSREALCLGDRVVMYLPRCADTNSDVRKVSAQILDQLFSTSLSLPRPAASKFSVDIELSYGALSSLEDVIAILRSDASIDPSELVATLHGCSSAICDKIKQSAEGAIQAVVEFVTKRGHELVENDVSRTTQSLLSATVHVTEKHLRLETLGALAPIFCLTVCGFVGSTMQLSFPFLVVPLSLKHILNFQKISSLAENTSSKIVFNEVLATAGRDVVTKDISRLRGGWSMQDAFYAFSQHTVLSSLFLEHVIFVFSQPPILRGDSRKGENSSHLVDGQMEDDVLQAAIFALTAFFRGGGKVGKKSVEQSYASVLAELTLQLGSCHGLVSTGQYEPLRHSVIALEILKWERDGELTDNERWINLIGDIASCVSIKRPKEVQSICIILSKSLSRQQKYQREAAAAALSEFVRYSGGLGSLLEQMVEVLCQHVSDESPTVRRLCLRGLVQIPSVDILQYTSQVLGVILALLEDPDESVQLTAVSCLLMILESSPNEAAVEPILLNLSVRLRNLQMCMNMKMRANAFAAFGALSNYGFGAQHEAFVEQVHATIPRLVLHLHEDDINVRQACRSTLKQMFNLMEMERLSAVFNTHCFNSDHRSDYEDFVRDLSKQLTQHLPSRVDTYMASTIQAFDAPWPIIQANAIYFSSSMLSLSDDRHILARYYTQVFTILVGKLSRSTDAIVRATCSSALGLLLKFADPLSWRVDSLDRVDSSRRGHDL</sequence>
<evidence type="ECO:0000256" key="1">
    <source>
        <dbReference type="ARBA" id="ARBA00022737"/>
    </source>
</evidence>
<dbReference type="Gene3D" id="1.25.10.10">
    <property type="entry name" value="Leucine-rich Repeat Variant"/>
    <property type="match status" value="3"/>
</dbReference>
<dbReference type="Pfam" id="PF23227">
    <property type="entry name" value="HEAT_MROH2B_C"/>
    <property type="match status" value="1"/>
</dbReference>
<dbReference type="InterPro" id="IPR056282">
    <property type="entry name" value="MROH2B-like_N_HEAT"/>
</dbReference>
<protein>
    <submittedName>
        <fullName evidence="5">Protein shoot gravitropism 6</fullName>
    </submittedName>
</protein>
<keyword evidence="6" id="KW-1185">Reference proteome</keyword>
<evidence type="ECO:0000259" key="3">
    <source>
        <dbReference type="Pfam" id="PF23221"/>
    </source>
</evidence>
<dbReference type="InterPro" id="IPR055406">
    <property type="entry name" value="HEAT_Maestro"/>
</dbReference>
<dbReference type="InterPro" id="IPR011989">
    <property type="entry name" value="ARM-like"/>
</dbReference>
<evidence type="ECO:0000259" key="2">
    <source>
        <dbReference type="Pfam" id="PF23210"/>
    </source>
</evidence>
<dbReference type="InterPro" id="IPR055408">
    <property type="entry name" value="HEAT_MROH2B-like"/>
</dbReference>
<evidence type="ECO:0000259" key="4">
    <source>
        <dbReference type="Pfam" id="PF23227"/>
    </source>
</evidence>
<dbReference type="PANTHER" id="PTHR23120:SF0">
    <property type="entry name" value="MAESTRO HEAT-LIKE REPEAT FAMILY MEMBER 1"/>
    <property type="match status" value="1"/>
</dbReference>
<proteinExistence type="predicted"/>
<feature type="domain" description="Maestro/Maestro-like HEAT-repeats" evidence="4">
    <location>
        <begin position="1423"/>
        <end position="1692"/>
    </location>
</feature>
<accession>A0AAW0KIC5</accession>
<comment type="caution">
    <text evidence="5">The sequence shown here is derived from an EMBL/GenBank/DDBJ whole genome shotgun (WGS) entry which is preliminary data.</text>
</comment>
<feature type="domain" description="MROH2B-like HEAT-repeats" evidence="2">
    <location>
        <begin position="258"/>
        <end position="887"/>
    </location>
</feature>
<dbReference type="InterPro" id="IPR045206">
    <property type="entry name" value="Maestro_heat-like_prot"/>
</dbReference>
<dbReference type="Pfam" id="PF23221">
    <property type="entry name" value="HEAT_MROH2B_1st"/>
    <property type="match status" value="1"/>
</dbReference>
<keyword evidence="1" id="KW-0677">Repeat</keyword>
<feature type="domain" description="MROH2B-like N-terminal HEAT-repeats" evidence="3">
    <location>
        <begin position="43"/>
        <end position="253"/>
    </location>
</feature>
<gene>
    <name evidence="5" type="primary">SGR6_5</name>
    <name evidence="5" type="ORF">CFP56_019029</name>
</gene>
<dbReference type="Pfam" id="PF23210">
    <property type="entry name" value="HEAT_Maestro_2"/>
    <property type="match status" value="1"/>
</dbReference>
<organism evidence="5 6">
    <name type="scientific">Quercus suber</name>
    <name type="common">Cork oak</name>
    <dbReference type="NCBI Taxonomy" id="58331"/>
    <lineage>
        <taxon>Eukaryota</taxon>
        <taxon>Viridiplantae</taxon>
        <taxon>Streptophyta</taxon>
        <taxon>Embryophyta</taxon>
        <taxon>Tracheophyta</taxon>
        <taxon>Spermatophyta</taxon>
        <taxon>Magnoliopsida</taxon>
        <taxon>eudicotyledons</taxon>
        <taxon>Gunneridae</taxon>
        <taxon>Pentapetalae</taxon>
        <taxon>rosids</taxon>
        <taxon>fabids</taxon>
        <taxon>Fagales</taxon>
        <taxon>Fagaceae</taxon>
        <taxon>Quercus</taxon>
    </lineage>
</organism>
<reference evidence="5 6" key="1">
    <citation type="journal article" date="2018" name="Sci. Data">
        <title>The draft genome sequence of cork oak.</title>
        <authorList>
            <person name="Ramos A.M."/>
            <person name="Usie A."/>
            <person name="Barbosa P."/>
            <person name="Barros P.M."/>
            <person name="Capote T."/>
            <person name="Chaves I."/>
            <person name="Simoes F."/>
            <person name="Abreu I."/>
            <person name="Carrasquinho I."/>
            <person name="Faro C."/>
            <person name="Guimaraes J.B."/>
            <person name="Mendonca D."/>
            <person name="Nobrega F."/>
            <person name="Rodrigues L."/>
            <person name="Saibo N.J.M."/>
            <person name="Varela M.C."/>
            <person name="Egas C."/>
            <person name="Matos J."/>
            <person name="Miguel C.M."/>
            <person name="Oliveira M.M."/>
            <person name="Ricardo C.P."/>
            <person name="Goncalves S."/>
        </authorList>
    </citation>
    <scope>NUCLEOTIDE SEQUENCE [LARGE SCALE GENOMIC DNA]</scope>
    <source>
        <strain evidence="6">cv. HL8</strain>
    </source>
</reference>
<evidence type="ECO:0000313" key="6">
    <source>
        <dbReference type="Proteomes" id="UP000237347"/>
    </source>
</evidence>